<dbReference type="SUPFAM" id="SSF53756">
    <property type="entry name" value="UDP-Glycosyltransferase/glycogen phosphorylase"/>
    <property type="match status" value="1"/>
</dbReference>
<dbReference type="RefSeq" id="WP_387960677.1">
    <property type="nucleotide sequence ID" value="NZ_JBHSGP010000005.1"/>
</dbReference>
<evidence type="ECO:0000259" key="1">
    <source>
        <dbReference type="Pfam" id="PF00534"/>
    </source>
</evidence>
<name>A0ABV9N346_9FLAO</name>
<evidence type="ECO:0000259" key="2">
    <source>
        <dbReference type="Pfam" id="PF13439"/>
    </source>
</evidence>
<accession>A0ABV9N346</accession>
<dbReference type="InterPro" id="IPR050194">
    <property type="entry name" value="Glycosyltransferase_grp1"/>
</dbReference>
<dbReference type="PANTHER" id="PTHR45947">
    <property type="entry name" value="SULFOQUINOVOSYL TRANSFERASE SQD2"/>
    <property type="match status" value="1"/>
</dbReference>
<dbReference type="Pfam" id="PF13439">
    <property type="entry name" value="Glyco_transf_4"/>
    <property type="match status" value="1"/>
</dbReference>
<gene>
    <name evidence="3" type="ORF">ACFO5O_02610</name>
</gene>
<proteinExistence type="predicted"/>
<keyword evidence="3" id="KW-0328">Glycosyltransferase</keyword>
<dbReference type="Proteomes" id="UP001595953">
    <property type="component" value="Unassembled WGS sequence"/>
</dbReference>
<dbReference type="Pfam" id="PF00534">
    <property type="entry name" value="Glycos_transf_1"/>
    <property type="match status" value="1"/>
</dbReference>
<reference evidence="4" key="1">
    <citation type="journal article" date="2019" name="Int. J. Syst. Evol. Microbiol.">
        <title>The Global Catalogue of Microorganisms (GCM) 10K type strain sequencing project: providing services to taxonomists for standard genome sequencing and annotation.</title>
        <authorList>
            <consortium name="The Broad Institute Genomics Platform"/>
            <consortium name="The Broad Institute Genome Sequencing Center for Infectious Disease"/>
            <person name="Wu L."/>
            <person name="Ma J."/>
        </authorList>
    </citation>
    <scope>NUCLEOTIDE SEQUENCE [LARGE SCALE GENOMIC DNA]</scope>
    <source>
        <strain evidence="4">CCUG 63682</strain>
    </source>
</reference>
<feature type="domain" description="Glycosyl transferase family 1" evidence="1">
    <location>
        <begin position="189"/>
        <end position="347"/>
    </location>
</feature>
<evidence type="ECO:0000313" key="3">
    <source>
        <dbReference type="EMBL" id="MFC4721198.1"/>
    </source>
</evidence>
<keyword evidence="4" id="KW-1185">Reference proteome</keyword>
<dbReference type="InterPro" id="IPR028098">
    <property type="entry name" value="Glyco_trans_4-like_N"/>
</dbReference>
<feature type="domain" description="Glycosyltransferase subfamily 4-like N-terminal" evidence="2">
    <location>
        <begin position="36"/>
        <end position="175"/>
    </location>
</feature>
<sequence length="372" mass="42480">MKSKISISCIFESYPVFYQPYMPPVMEALEIEKQLEVSIQTFKGKASSKVEVMPGYFRRRVVERWQRLIGYTKIPLQYNELQALKKKVDLVHVQHSYLFPKVLGLLAMPKDQGPKIVITLRGGDTYVKPWVSAKWQDFYRDFGNRVDAFVVMSQHQKQYLHKKWGIDLERIHVIPISFGHAFKASPKAPNSKIIKIVSIFRMCWEKNIEGNLRVIKLLKEQGLPVKYDVYGDGPDLGQLYYLVDQLGLGDIVTIKGKVSNTQLKTLLPSYDFILQLSHSESFGMSVVEAQSMGIPALVSTSDGLPEAIVPNHSGYCVAPNASEQASLYIDQLWRNKNLYLQFSKAAIDYAHSNFSVEHEVKRLLTLYQKLSV</sequence>
<dbReference type="CDD" id="cd03801">
    <property type="entry name" value="GT4_PimA-like"/>
    <property type="match status" value="1"/>
</dbReference>
<dbReference type="EMBL" id="JBHSGP010000005">
    <property type="protein sequence ID" value="MFC4721198.1"/>
    <property type="molecule type" value="Genomic_DNA"/>
</dbReference>
<dbReference type="PANTHER" id="PTHR45947:SF3">
    <property type="entry name" value="SULFOQUINOVOSYL TRANSFERASE SQD2"/>
    <property type="match status" value="1"/>
</dbReference>
<keyword evidence="3" id="KW-0808">Transferase</keyword>
<dbReference type="GO" id="GO:0016757">
    <property type="term" value="F:glycosyltransferase activity"/>
    <property type="evidence" value="ECO:0007669"/>
    <property type="project" value="UniProtKB-KW"/>
</dbReference>
<dbReference type="EC" id="2.4.-.-" evidence="3"/>
<organism evidence="3 4">
    <name type="scientific">Geojedonia litorea</name>
    <dbReference type="NCBI Taxonomy" id="1268269"/>
    <lineage>
        <taxon>Bacteria</taxon>
        <taxon>Pseudomonadati</taxon>
        <taxon>Bacteroidota</taxon>
        <taxon>Flavobacteriia</taxon>
        <taxon>Flavobacteriales</taxon>
        <taxon>Flavobacteriaceae</taxon>
        <taxon>Geojedonia</taxon>
    </lineage>
</organism>
<dbReference type="InterPro" id="IPR001296">
    <property type="entry name" value="Glyco_trans_1"/>
</dbReference>
<comment type="caution">
    <text evidence="3">The sequence shown here is derived from an EMBL/GenBank/DDBJ whole genome shotgun (WGS) entry which is preliminary data.</text>
</comment>
<protein>
    <submittedName>
        <fullName evidence="3">Glycosyltransferase family 4 protein</fullName>
        <ecNumber evidence="3">2.4.-.-</ecNumber>
    </submittedName>
</protein>
<evidence type="ECO:0000313" key="4">
    <source>
        <dbReference type="Proteomes" id="UP001595953"/>
    </source>
</evidence>
<dbReference type="Gene3D" id="3.40.50.2000">
    <property type="entry name" value="Glycogen Phosphorylase B"/>
    <property type="match status" value="2"/>
</dbReference>